<gene>
    <name evidence="1" type="ORF">AMAG_14306</name>
</gene>
<protein>
    <submittedName>
        <fullName evidence="1">Uncharacterized protein</fullName>
    </submittedName>
</protein>
<name>A0A0L0T4U8_ALLM3</name>
<dbReference type="Proteomes" id="UP000054350">
    <property type="component" value="Unassembled WGS sequence"/>
</dbReference>
<evidence type="ECO:0000313" key="1">
    <source>
        <dbReference type="EMBL" id="KNE69767.1"/>
    </source>
</evidence>
<reference evidence="2" key="2">
    <citation type="submission" date="2009-11" db="EMBL/GenBank/DDBJ databases">
        <title>The Genome Sequence of Allomyces macrogynus strain ATCC 38327.</title>
        <authorList>
            <consortium name="The Broad Institute Genome Sequencing Platform"/>
            <person name="Russ C."/>
            <person name="Cuomo C."/>
            <person name="Shea T."/>
            <person name="Young S.K."/>
            <person name="Zeng Q."/>
            <person name="Koehrsen M."/>
            <person name="Haas B."/>
            <person name="Borodovsky M."/>
            <person name="Guigo R."/>
            <person name="Alvarado L."/>
            <person name="Berlin A."/>
            <person name="Borenstein D."/>
            <person name="Chen Z."/>
            <person name="Engels R."/>
            <person name="Freedman E."/>
            <person name="Gellesch M."/>
            <person name="Goldberg J."/>
            <person name="Griggs A."/>
            <person name="Gujja S."/>
            <person name="Heiman D."/>
            <person name="Hepburn T."/>
            <person name="Howarth C."/>
            <person name="Jen D."/>
            <person name="Larson L."/>
            <person name="Lewis B."/>
            <person name="Mehta T."/>
            <person name="Park D."/>
            <person name="Pearson M."/>
            <person name="Roberts A."/>
            <person name="Saif S."/>
            <person name="Shenoy N."/>
            <person name="Sisk P."/>
            <person name="Stolte C."/>
            <person name="Sykes S."/>
            <person name="Walk T."/>
            <person name="White J."/>
            <person name="Yandava C."/>
            <person name="Burger G."/>
            <person name="Gray M.W."/>
            <person name="Holland P.W.H."/>
            <person name="King N."/>
            <person name="Lang F.B.F."/>
            <person name="Roger A.J."/>
            <person name="Ruiz-Trillo I."/>
            <person name="Lander E."/>
            <person name="Nusbaum C."/>
        </authorList>
    </citation>
    <scope>NUCLEOTIDE SEQUENCE [LARGE SCALE GENOMIC DNA]</scope>
    <source>
        <strain evidence="2">ATCC 38327</strain>
    </source>
</reference>
<evidence type="ECO:0000313" key="2">
    <source>
        <dbReference type="Proteomes" id="UP000054350"/>
    </source>
</evidence>
<dbReference type="VEuPathDB" id="FungiDB:AMAG_14306"/>
<sequence length="96" mass="10872">MVWPAVQDLVLLQLINAPEYKRFNMCIGLANALQSEGVNEDSWAELELGPARVVLHTRSNKWLQVVVDMILSLPPRDWQRYADMLKKAATDLVAPV</sequence>
<organism evidence="1 2">
    <name type="scientific">Allomyces macrogynus (strain ATCC 38327)</name>
    <name type="common">Allomyces javanicus var. macrogynus</name>
    <dbReference type="NCBI Taxonomy" id="578462"/>
    <lineage>
        <taxon>Eukaryota</taxon>
        <taxon>Fungi</taxon>
        <taxon>Fungi incertae sedis</taxon>
        <taxon>Blastocladiomycota</taxon>
        <taxon>Blastocladiomycetes</taxon>
        <taxon>Blastocladiales</taxon>
        <taxon>Blastocladiaceae</taxon>
        <taxon>Allomyces</taxon>
    </lineage>
</organism>
<dbReference type="EMBL" id="GG745362">
    <property type="protein sequence ID" value="KNE69767.1"/>
    <property type="molecule type" value="Genomic_DNA"/>
</dbReference>
<dbReference type="AlphaFoldDB" id="A0A0L0T4U8"/>
<accession>A0A0L0T4U8</accession>
<proteinExistence type="predicted"/>
<keyword evidence="2" id="KW-1185">Reference proteome</keyword>
<reference evidence="1 2" key="1">
    <citation type="submission" date="2009-11" db="EMBL/GenBank/DDBJ databases">
        <title>Annotation of Allomyces macrogynus ATCC 38327.</title>
        <authorList>
            <consortium name="The Broad Institute Genome Sequencing Platform"/>
            <person name="Russ C."/>
            <person name="Cuomo C."/>
            <person name="Burger G."/>
            <person name="Gray M.W."/>
            <person name="Holland P.W.H."/>
            <person name="King N."/>
            <person name="Lang F.B.F."/>
            <person name="Roger A.J."/>
            <person name="Ruiz-Trillo I."/>
            <person name="Young S.K."/>
            <person name="Zeng Q."/>
            <person name="Gargeya S."/>
            <person name="Fitzgerald M."/>
            <person name="Haas B."/>
            <person name="Abouelleil A."/>
            <person name="Alvarado L."/>
            <person name="Arachchi H.M."/>
            <person name="Berlin A."/>
            <person name="Chapman S.B."/>
            <person name="Gearin G."/>
            <person name="Goldberg J."/>
            <person name="Griggs A."/>
            <person name="Gujja S."/>
            <person name="Hansen M."/>
            <person name="Heiman D."/>
            <person name="Howarth C."/>
            <person name="Larimer J."/>
            <person name="Lui A."/>
            <person name="MacDonald P.J.P."/>
            <person name="McCowen C."/>
            <person name="Montmayeur A."/>
            <person name="Murphy C."/>
            <person name="Neiman D."/>
            <person name="Pearson M."/>
            <person name="Priest M."/>
            <person name="Roberts A."/>
            <person name="Saif S."/>
            <person name="Shea T."/>
            <person name="Sisk P."/>
            <person name="Stolte C."/>
            <person name="Sykes S."/>
            <person name="Wortman J."/>
            <person name="Nusbaum C."/>
            <person name="Birren B."/>
        </authorList>
    </citation>
    <scope>NUCLEOTIDE SEQUENCE [LARGE SCALE GENOMIC DNA]</scope>
    <source>
        <strain evidence="1 2">ATCC 38327</strain>
    </source>
</reference>